<keyword evidence="1" id="KW-1133">Transmembrane helix</keyword>
<keyword evidence="1" id="KW-0472">Membrane</keyword>
<feature type="transmembrane region" description="Helical" evidence="1">
    <location>
        <begin position="26"/>
        <end position="47"/>
    </location>
</feature>
<protein>
    <recommendedName>
        <fullName evidence="4">Adhesin domain-containing protein</fullName>
    </recommendedName>
</protein>
<dbReference type="Proteomes" id="UP000274822">
    <property type="component" value="Unassembled WGS sequence"/>
</dbReference>
<evidence type="ECO:0000313" key="3">
    <source>
        <dbReference type="Proteomes" id="UP000274822"/>
    </source>
</evidence>
<accession>A0A433Q1Y9</accession>
<proteinExistence type="predicted"/>
<reference evidence="2 3" key="1">
    <citation type="journal article" date="2018" name="New Phytol.">
        <title>Phylogenomics of Endogonaceae and evolution of mycorrhizas within Mucoromycota.</title>
        <authorList>
            <person name="Chang Y."/>
            <person name="Desiro A."/>
            <person name="Na H."/>
            <person name="Sandor L."/>
            <person name="Lipzen A."/>
            <person name="Clum A."/>
            <person name="Barry K."/>
            <person name="Grigoriev I.V."/>
            <person name="Martin F.M."/>
            <person name="Stajich J.E."/>
            <person name="Smith M.E."/>
            <person name="Bonito G."/>
            <person name="Spatafora J.W."/>
        </authorList>
    </citation>
    <scope>NUCLEOTIDE SEQUENCE [LARGE SCALE GENOMIC DNA]</scope>
    <source>
        <strain evidence="2 3">AD002</strain>
    </source>
</reference>
<keyword evidence="1" id="KW-0812">Transmembrane</keyword>
<dbReference type="EMBL" id="RBNJ01018446">
    <property type="protein sequence ID" value="RUS23825.1"/>
    <property type="molecule type" value="Genomic_DNA"/>
</dbReference>
<sequence length="702" mass="75921">MNSSTTYGSTSVEAAEGHSQRLLRTYYFATIPIALFLLACWMTVFPIKWTDSHEPSFEGYECTLAQGTLWAESQNITLRESNYTGMDIDLVGSISSGHISILRTINPSVTFPTIQVAVYYSGNIYPSDIRNTINNDTGTYHHTLFTPTYIQPSQRLTVCWTVVLPYAWARAKMLKINVQNSRVDIVRLSFQEAWINTTNAEIEILGLTAASVRLEAKNSQIQGNVIANHELTVQAYNSLVNLVSRNPTAEKIVVRATNGTVLGKYLAKNVMVETVRGQVSIQAEAEEVTVNNTDGPIGGSYRVAKALTLKTTNGLVDVDAGIFGSYSVAKTLKLETTNALVNVAAEAEETTEKIVVRAMNGTILGRYRAKNIMVETVRGHVNIKAEAEGVTVNNTDGPIGGSYRVVKALALKTTNGLVDVDAKAEDVDVRTTNGGIFGSYNVAKTLKLETTNALVNVAAEAEEATEKIVVRAMNGTILGKYLAKNIMVETVRGHVSIQAEAEGVTVNNTDGPIGGSYRVVKALTLKTTNGLVDADAKAENVEVRTTNGAISGSYHAAETLKLVTTDALVRVAAEAGEVQVQTTQGAIYGDYAIGYSLAMETSDEEIQANVTFLNRTRYPVVSASTTYEKVYLSLPANFSGHFDVRSLDCTSYVNVRDECNQGDIVFEINNECNKIGTKGTYYPGGQVVMRSMGGGGVDLVFV</sequence>
<comment type="caution">
    <text evidence="2">The sequence shown here is derived from an EMBL/GenBank/DDBJ whole genome shotgun (WGS) entry which is preliminary data.</text>
</comment>
<gene>
    <name evidence="2" type="ORF">BC938DRAFT_474567</name>
</gene>
<evidence type="ECO:0000313" key="2">
    <source>
        <dbReference type="EMBL" id="RUS23825.1"/>
    </source>
</evidence>
<dbReference type="AlphaFoldDB" id="A0A433Q1Y9"/>
<evidence type="ECO:0000256" key="1">
    <source>
        <dbReference type="SAM" id="Phobius"/>
    </source>
</evidence>
<organism evidence="2 3">
    <name type="scientific">Jimgerdemannia flammicorona</name>
    <dbReference type="NCBI Taxonomy" id="994334"/>
    <lineage>
        <taxon>Eukaryota</taxon>
        <taxon>Fungi</taxon>
        <taxon>Fungi incertae sedis</taxon>
        <taxon>Mucoromycota</taxon>
        <taxon>Mucoromycotina</taxon>
        <taxon>Endogonomycetes</taxon>
        <taxon>Endogonales</taxon>
        <taxon>Endogonaceae</taxon>
        <taxon>Jimgerdemannia</taxon>
    </lineage>
</organism>
<evidence type="ECO:0008006" key="4">
    <source>
        <dbReference type="Google" id="ProtNLM"/>
    </source>
</evidence>
<keyword evidence="3" id="KW-1185">Reference proteome</keyword>
<name>A0A433Q1Y9_9FUNG</name>